<comment type="caution">
    <text evidence="2">The sequence shown here is derived from an EMBL/GenBank/DDBJ whole genome shotgun (WGS) entry which is preliminary data.</text>
</comment>
<feature type="region of interest" description="Disordered" evidence="1">
    <location>
        <begin position="710"/>
        <end position="732"/>
    </location>
</feature>
<feature type="region of interest" description="Disordered" evidence="1">
    <location>
        <begin position="462"/>
        <end position="501"/>
    </location>
</feature>
<proteinExistence type="predicted"/>
<evidence type="ECO:0000313" key="3">
    <source>
        <dbReference type="Proteomes" id="UP001516400"/>
    </source>
</evidence>
<reference evidence="2 3" key="1">
    <citation type="journal article" date="2021" name="BMC Biol.">
        <title>Horizontally acquired antibacterial genes associated with adaptive radiation of ladybird beetles.</title>
        <authorList>
            <person name="Li H.S."/>
            <person name="Tang X.F."/>
            <person name="Huang Y.H."/>
            <person name="Xu Z.Y."/>
            <person name="Chen M.L."/>
            <person name="Du X.Y."/>
            <person name="Qiu B.Y."/>
            <person name="Chen P.T."/>
            <person name="Zhang W."/>
            <person name="Slipinski A."/>
            <person name="Escalona H.E."/>
            <person name="Waterhouse R.M."/>
            <person name="Zwick A."/>
            <person name="Pang H."/>
        </authorList>
    </citation>
    <scope>NUCLEOTIDE SEQUENCE [LARGE SCALE GENOMIC DNA]</scope>
    <source>
        <strain evidence="2">SYSU2018</strain>
    </source>
</reference>
<feature type="compositionally biased region" description="Basic and acidic residues" evidence="1">
    <location>
        <begin position="8"/>
        <end position="21"/>
    </location>
</feature>
<evidence type="ECO:0000313" key="2">
    <source>
        <dbReference type="EMBL" id="KAL3265979.1"/>
    </source>
</evidence>
<keyword evidence="3" id="KW-1185">Reference proteome</keyword>
<feature type="compositionally biased region" description="Polar residues" evidence="1">
    <location>
        <begin position="819"/>
        <end position="828"/>
    </location>
</feature>
<name>A0ABD2MHW8_9CUCU</name>
<sequence>MGNSITNRSREKSSKRVSELSKKNFVRDSPLFLGKKRIQNITHRMSSRFLNHEKNEPNIDFEMLNEIHDEIIEDEMLFKNDQDFRNEKSHGAKLVKENEGKAECRKKKHLKKSFYHQIVKKSEIGETKSRNTEKFSDKTILNKKKHEMDISKQKDDVKLKVNEECLNKGDISHQFHDSLSDKGFKVSDEQFFDANKSRELTIVGKLSDELNLQLKKDNKEQVVQDFQPEKEKKEKVLSDSEKSFTLPSRHKILKKFSSIEHKKDSSIITIRKNLKFDISKKQMCESETPKVVKVASQSKNTNILSPKVSSSSVSKPKNMILKLSPSKELYVPPPKSEKNDFDEIKQVLLKNPKKLMEAASKIMEKNEYLNFLLDLKSTKELTSYWWKKILNGLSSSRSLSNLLKLSKIGEQKLKDTRDARETTTKQIDAPQKDFLKSPNSIIEKLEKKTSLELEIENAKLKSTGNKKDSAGDKHILKRDDTQGGTSRRNLSLQHQDPSNFSEQQALPYTLVKYLETFESTIDLKNTERVRENSDTSDPQTACSEVCDEKSAIYVEEIKKNNSSSKILFDLSNETQEKEVKNIKGDDTVLLEVPDDFSTNHENRIRVEDQLPPDFIYRSLGKIVEENEELKHPTTEQKYKHYITKEIHKDLSEKSENSLYEAMEFSSTKARCEKTVRSNENAVASESRGSFAQKTAIVLPGREPFQISLISDETSATSRSSVRDKSEKNPLESLSDVLSNCSGPISSLSGKNVIRKKFMKKTNAKRIQKEDIRRATCSTTSSLGTDDSCRPLGKSVPISKQGNFQKRIPRKLDHSLKKPASQNEKSSASPHLPNVESFQNSDENRKIRVIQTKAFSEVLKEDPNLLNRLKERDLMWSKNREMSEQSPRRLEYRFHDFRRKENKSLELRARHLQQRKKDLLSKFKGLIQARKEASDRNRLSTPRVESDQLSPKVFSKIFEKINYFKGLEEKHVDEMSRAKVKNRSLIPTKIPNRRFIHTNHEQVNEDYLSTWVQEHPNVMVTKDKQESSPNCKADTENVIHVPWSPCGCVEGKN</sequence>
<dbReference type="EMBL" id="JABFTP020000001">
    <property type="protein sequence ID" value="KAL3265979.1"/>
    <property type="molecule type" value="Genomic_DNA"/>
</dbReference>
<feature type="compositionally biased region" description="Polar residues" evidence="1">
    <location>
        <begin position="482"/>
        <end position="501"/>
    </location>
</feature>
<gene>
    <name evidence="2" type="ORF">HHI36_010168</name>
</gene>
<feature type="region of interest" description="Disordered" evidence="1">
    <location>
        <begin position="1"/>
        <end position="21"/>
    </location>
</feature>
<feature type="compositionally biased region" description="Polar residues" evidence="1">
    <location>
        <begin position="710"/>
        <end position="719"/>
    </location>
</feature>
<feature type="compositionally biased region" description="Basic and acidic residues" evidence="1">
    <location>
        <begin position="462"/>
        <end position="481"/>
    </location>
</feature>
<dbReference type="AlphaFoldDB" id="A0ABD2MHW8"/>
<protein>
    <submittedName>
        <fullName evidence="2">Uncharacterized protein</fullName>
    </submittedName>
</protein>
<feature type="compositionally biased region" description="Basic and acidic residues" evidence="1">
    <location>
        <begin position="720"/>
        <end position="729"/>
    </location>
</feature>
<organism evidence="2 3">
    <name type="scientific">Cryptolaemus montrouzieri</name>
    <dbReference type="NCBI Taxonomy" id="559131"/>
    <lineage>
        <taxon>Eukaryota</taxon>
        <taxon>Metazoa</taxon>
        <taxon>Ecdysozoa</taxon>
        <taxon>Arthropoda</taxon>
        <taxon>Hexapoda</taxon>
        <taxon>Insecta</taxon>
        <taxon>Pterygota</taxon>
        <taxon>Neoptera</taxon>
        <taxon>Endopterygota</taxon>
        <taxon>Coleoptera</taxon>
        <taxon>Polyphaga</taxon>
        <taxon>Cucujiformia</taxon>
        <taxon>Coccinelloidea</taxon>
        <taxon>Coccinellidae</taxon>
        <taxon>Scymninae</taxon>
        <taxon>Scymnini</taxon>
        <taxon>Cryptolaemus</taxon>
    </lineage>
</organism>
<feature type="region of interest" description="Disordered" evidence="1">
    <location>
        <begin position="776"/>
        <end position="842"/>
    </location>
</feature>
<evidence type="ECO:0000256" key="1">
    <source>
        <dbReference type="SAM" id="MobiDB-lite"/>
    </source>
</evidence>
<dbReference type="Proteomes" id="UP001516400">
    <property type="component" value="Unassembled WGS sequence"/>
</dbReference>
<accession>A0ABD2MHW8</accession>